<evidence type="ECO:0000313" key="1">
    <source>
        <dbReference type="EMBL" id="MCM1989364.1"/>
    </source>
</evidence>
<accession>A0A9J6NZ64</accession>
<dbReference type="Pfam" id="PF14091">
    <property type="entry name" value="DUF4269"/>
    <property type="match status" value="1"/>
</dbReference>
<dbReference type="EMBL" id="JAGSOJ010000001">
    <property type="protein sequence ID" value="MCM1989364.1"/>
    <property type="molecule type" value="Genomic_DNA"/>
</dbReference>
<reference evidence="1" key="2">
    <citation type="submission" date="2021-04" db="EMBL/GenBank/DDBJ databases">
        <authorList>
            <person name="Dong X."/>
        </authorList>
    </citation>
    <scope>NUCLEOTIDE SEQUENCE</scope>
    <source>
        <strain evidence="1">ZWT</strain>
    </source>
</reference>
<dbReference type="Proteomes" id="UP001056429">
    <property type="component" value="Unassembled WGS sequence"/>
</dbReference>
<gene>
    <name evidence="1" type="ORF">KDK92_06400</name>
</gene>
<organism evidence="1 2">
    <name type="scientific">Oceanirhabdus seepicola</name>
    <dbReference type="NCBI Taxonomy" id="2828781"/>
    <lineage>
        <taxon>Bacteria</taxon>
        <taxon>Bacillati</taxon>
        <taxon>Bacillota</taxon>
        <taxon>Clostridia</taxon>
        <taxon>Eubacteriales</taxon>
        <taxon>Clostridiaceae</taxon>
        <taxon>Oceanirhabdus</taxon>
    </lineage>
</organism>
<reference evidence="1" key="1">
    <citation type="journal article" date="2021" name="mSystems">
        <title>Bacteria and Archaea Synergistically Convert Glycine Betaine to Biogenic Methane in the Formosa Cold Seep of the South China Sea.</title>
        <authorList>
            <person name="Li L."/>
            <person name="Zhang W."/>
            <person name="Zhang S."/>
            <person name="Song L."/>
            <person name="Sun Q."/>
            <person name="Zhang H."/>
            <person name="Xiang H."/>
            <person name="Dong X."/>
        </authorList>
    </citation>
    <scope>NUCLEOTIDE SEQUENCE</scope>
    <source>
        <strain evidence="1">ZWT</strain>
    </source>
</reference>
<dbReference type="InterPro" id="IPR025365">
    <property type="entry name" value="DUF4269"/>
</dbReference>
<protein>
    <submittedName>
        <fullName evidence="1">DUF4269 domain-containing protein</fullName>
    </submittedName>
</protein>
<keyword evidence="2" id="KW-1185">Reference proteome</keyword>
<sequence>MESDWRNIKYLYSGSRKQKSAYDVLIKTNIFEILKGYDPILIGTIPIEIDIEKSDLDIACEVYDFDKFEQLVQNSFGNYNDFSINRMIYYDKEVFVANFFVDEFEIELYAEALSVEKQNGYRHMIIENRILNFGGSKVKDIIIKYKNNGLKTEPAFAKYLNLSGNPYDELLKFESVGDEDIEKLLKVKN</sequence>
<dbReference type="AlphaFoldDB" id="A0A9J6NZ64"/>
<comment type="caution">
    <text evidence="1">The sequence shown here is derived from an EMBL/GenBank/DDBJ whole genome shotgun (WGS) entry which is preliminary data.</text>
</comment>
<evidence type="ECO:0000313" key="2">
    <source>
        <dbReference type="Proteomes" id="UP001056429"/>
    </source>
</evidence>
<proteinExistence type="predicted"/>
<dbReference type="RefSeq" id="WP_250858361.1">
    <property type="nucleotide sequence ID" value="NZ_JAGSOJ010000001.1"/>
</dbReference>
<name>A0A9J6NZ64_9CLOT</name>